<evidence type="ECO:0000313" key="3">
    <source>
        <dbReference type="Proteomes" id="UP000019471"/>
    </source>
</evidence>
<dbReference type="GeneID" id="19185125"/>
<name>W9XG32_9EURO</name>
<dbReference type="HOGENOM" id="CLU_1038428_0_0_1"/>
<gene>
    <name evidence="2" type="ORF">A1O5_00389</name>
</gene>
<sequence>MPLGLDNDELEAFIDIYKLRPEQEPKTDPSHKSQPPSSVSRLPSTTRRSTRHDVSHVRGEERVMGELQQLSPVEEEQTDGHYGSRLTIATASPRLRGNIRDPSGGNGNTTSSCFPGFNDEMRPRKLTHSTSLLTFPQAQRYHANLNLPLQDLPSRNIWRRQFSWADEFEKELRNVGIKHTSRPKARSANKSRHSLTQSDTSSTSSSLPQIPKSTPLFWRPETCVRSQDSTSSAADVESGKNAEDPADMRPRQTSKQSSCFERLVKRLQSRGSNYADATAGSYAGQHDARGHPGEEKNSSV</sequence>
<dbReference type="Proteomes" id="UP000019471">
    <property type="component" value="Unassembled WGS sequence"/>
</dbReference>
<feature type="region of interest" description="Disordered" evidence="1">
    <location>
        <begin position="177"/>
        <end position="300"/>
    </location>
</feature>
<protein>
    <submittedName>
        <fullName evidence="2">Uncharacterized protein</fullName>
    </submittedName>
</protein>
<feature type="region of interest" description="Disordered" evidence="1">
    <location>
        <begin position="19"/>
        <end position="122"/>
    </location>
</feature>
<accession>W9XG32</accession>
<dbReference type="RefSeq" id="XP_007739198.1">
    <property type="nucleotide sequence ID" value="XM_007741008.1"/>
</dbReference>
<feature type="compositionally biased region" description="Basic residues" evidence="1">
    <location>
        <begin position="179"/>
        <end position="193"/>
    </location>
</feature>
<reference evidence="2 3" key="1">
    <citation type="submission" date="2013-03" db="EMBL/GenBank/DDBJ databases">
        <title>The Genome Sequence of Cladophialophora psammophila CBS 110553.</title>
        <authorList>
            <consortium name="The Broad Institute Genomics Platform"/>
            <person name="Cuomo C."/>
            <person name="de Hoog S."/>
            <person name="Gorbushina A."/>
            <person name="Walker B."/>
            <person name="Young S.K."/>
            <person name="Zeng Q."/>
            <person name="Gargeya S."/>
            <person name="Fitzgerald M."/>
            <person name="Haas B."/>
            <person name="Abouelleil A."/>
            <person name="Allen A.W."/>
            <person name="Alvarado L."/>
            <person name="Arachchi H.M."/>
            <person name="Berlin A.M."/>
            <person name="Chapman S.B."/>
            <person name="Gainer-Dewar J."/>
            <person name="Goldberg J."/>
            <person name="Griggs A."/>
            <person name="Gujja S."/>
            <person name="Hansen M."/>
            <person name="Howarth C."/>
            <person name="Imamovic A."/>
            <person name="Ireland A."/>
            <person name="Larimer J."/>
            <person name="McCowan C."/>
            <person name="Murphy C."/>
            <person name="Pearson M."/>
            <person name="Poon T.W."/>
            <person name="Priest M."/>
            <person name="Roberts A."/>
            <person name="Saif S."/>
            <person name="Shea T."/>
            <person name="Sisk P."/>
            <person name="Sykes S."/>
            <person name="Wortman J."/>
            <person name="Nusbaum C."/>
            <person name="Birren B."/>
        </authorList>
    </citation>
    <scope>NUCLEOTIDE SEQUENCE [LARGE SCALE GENOMIC DNA]</scope>
    <source>
        <strain evidence="2 3">CBS 110553</strain>
    </source>
</reference>
<organism evidence="2 3">
    <name type="scientific">Cladophialophora psammophila CBS 110553</name>
    <dbReference type="NCBI Taxonomy" id="1182543"/>
    <lineage>
        <taxon>Eukaryota</taxon>
        <taxon>Fungi</taxon>
        <taxon>Dikarya</taxon>
        <taxon>Ascomycota</taxon>
        <taxon>Pezizomycotina</taxon>
        <taxon>Eurotiomycetes</taxon>
        <taxon>Chaetothyriomycetidae</taxon>
        <taxon>Chaetothyriales</taxon>
        <taxon>Herpotrichiellaceae</taxon>
        <taxon>Cladophialophora</taxon>
    </lineage>
</organism>
<proteinExistence type="predicted"/>
<comment type="caution">
    <text evidence="2">The sequence shown here is derived from an EMBL/GenBank/DDBJ whole genome shotgun (WGS) entry which is preliminary data.</text>
</comment>
<dbReference type="OrthoDB" id="4151798at2759"/>
<feature type="compositionally biased region" description="Polar residues" evidence="1">
    <location>
        <begin position="224"/>
        <end position="233"/>
    </location>
</feature>
<feature type="compositionally biased region" description="Low complexity" evidence="1">
    <location>
        <begin position="194"/>
        <end position="206"/>
    </location>
</feature>
<dbReference type="EMBL" id="AMGX01000001">
    <property type="protein sequence ID" value="EXJ75881.1"/>
    <property type="molecule type" value="Genomic_DNA"/>
</dbReference>
<feature type="compositionally biased region" description="Basic and acidic residues" evidence="1">
    <location>
        <begin position="286"/>
        <end position="300"/>
    </location>
</feature>
<feature type="compositionally biased region" description="Basic and acidic residues" evidence="1">
    <location>
        <begin position="19"/>
        <end position="31"/>
    </location>
</feature>
<evidence type="ECO:0000313" key="2">
    <source>
        <dbReference type="EMBL" id="EXJ75881.1"/>
    </source>
</evidence>
<keyword evidence="3" id="KW-1185">Reference proteome</keyword>
<dbReference type="AlphaFoldDB" id="W9XG32"/>
<feature type="compositionally biased region" description="Low complexity" evidence="1">
    <location>
        <begin position="35"/>
        <end position="47"/>
    </location>
</feature>
<feature type="compositionally biased region" description="Basic and acidic residues" evidence="1">
    <location>
        <begin position="51"/>
        <end position="64"/>
    </location>
</feature>
<feature type="compositionally biased region" description="Basic and acidic residues" evidence="1">
    <location>
        <begin position="237"/>
        <end position="250"/>
    </location>
</feature>
<evidence type="ECO:0000256" key="1">
    <source>
        <dbReference type="SAM" id="MobiDB-lite"/>
    </source>
</evidence>